<reference evidence="17 18" key="1">
    <citation type="submission" date="2012-03" db="EMBL/GenBank/DDBJ databases">
        <title>Whole Genome Assembly of Papio anubis.</title>
        <authorList>
            <person name="Liu Y.L."/>
            <person name="Abraham K.A."/>
            <person name="Akbar H.A."/>
            <person name="Ali S.A."/>
            <person name="Anosike U.A."/>
            <person name="Aqrawi P.A."/>
            <person name="Arias F.A."/>
            <person name="Attaway T.A."/>
            <person name="Awwad R.A."/>
            <person name="Babu C.B."/>
            <person name="Bandaranaike D.B."/>
            <person name="Battles P.B."/>
            <person name="Bell A.B."/>
            <person name="Beltran B.B."/>
            <person name="Berhane-Mersha D.B."/>
            <person name="Bess C.B."/>
            <person name="Bickham C.B."/>
            <person name="Bolden T.B."/>
            <person name="Carter K.C."/>
            <person name="Chau D.C."/>
            <person name="Chavez A.C."/>
            <person name="Clerc-Blankenburg K.C."/>
            <person name="Coyle M.C."/>
            <person name="Dao M.D."/>
            <person name="Davila M.L.D."/>
            <person name="Davy-Carroll L.D."/>
            <person name="Denson S.D."/>
            <person name="Dinh H.D."/>
            <person name="Fernandez S.F."/>
            <person name="Fernando P.F."/>
            <person name="Forbes L.F."/>
            <person name="Francis C.F."/>
            <person name="Francisco L.F."/>
            <person name="Fu Q.F."/>
            <person name="Garcia-Iii R.G."/>
            <person name="Garrett T.G."/>
            <person name="Gross S.G."/>
            <person name="Gubbala S.G."/>
            <person name="Hirani K.H."/>
            <person name="Hogues M.H."/>
            <person name="Hollins B.H."/>
            <person name="Jackson L.J."/>
            <person name="Javaid M.J."/>
            <person name="Jhangiani S.J."/>
            <person name="Johnson A.J."/>
            <person name="Johnson B.J."/>
            <person name="Jones J.J."/>
            <person name="Joshi V.J."/>
            <person name="Kalu J.K."/>
            <person name="Khan N.K."/>
            <person name="Korchina V.K."/>
            <person name="Kovar C.K."/>
            <person name="Lago L.L."/>
            <person name="Lara F.L."/>
            <person name="Le T.-K.L."/>
            <person name="Lee S.L."/>
            <person name="Legall-Iii F.L."/>
            <person name="Lemon S.L."/>
            <person name="Liu J.L."/>
            <person name="Liu Y.-S.L."/>
            <person name="Liyanage D.L."/>
            <person name="Lopez J.L."/>
            <person name="Lorensuhewa L.L."/>
            <person name="Mata R.M."/>
            <person name="Mathew T.M."/>
            <person name="Mercado C.M."/>
            <person name="Mercado I.M."/>
            <person name="Morales K.M."/>
            <person name="Morgan M.M."/>
            <person name="Munidasa M.M."/>
            <person name="Ngo D.N."/>
            <person name="Nguyen L.N."/>
            <person name="Nguyen T.N."/>
            <person name="Nguyen N.N."/>
            <person name="Obregon M.O."/>
            <person name="Okwuonu G.O."/>
            <person name="Ongeri F.O."/>
            <person name="Onwere C.O."/>
            <person name="Osifeso I.O."/>
            <person name="Parra A.P."/>
            <person name="Patil S.P."/>
            <person name="Perez A.P."/>
            <person name="Perez Y.P."/>
            <person name="Pham C.P."/>
            <person name="Pu L.-L.P."/>
            <person name="Puazo M.P."/>
            <person name="Quiroz J.Q."/>
            <person name="Rouhana J.R."/>
            <person name="Ruiz M.R."/>
            <person name="Ruiz S.-J.R."/>
            <person name="Saada N.S."/>
            <person name="Santibanez J.S."/>
            <person name="Scheel M.S."/>
            <person name="Schneider B.S."/>
            <person name="Simmons D.S."/>
            <person name="Sisson I.S."/>
            <person name="Tang L.-Y.T."/>
            <person name="Thornton R.T."/>
            <person name="Tisius J.T."/>
            <person name="Toledanes G.T."/>
            <person name="Trejos Z.T."/>
            <person name="Usmani K.U."/>
            <person name="Varghese R.V."/>
            <person name="Vattathil S.V."/>
            <person name="Vee V.V."/>
            <person name="Walker D.W."/>
            <person name="Weissenberger G.W."/>
            <person name="White C.W."/>
            <person name="Williams A.W."/>
            <person name="Woodworth J.W."/>
            <person name="Wright R.W."/>
            <person name="Zhu Y.Z."/>
            <person name="Han Y.H."/>
            <person name="Newsham I.N."/>
            <person name="Nazareth L.N."/>
            <person name="Worley K.W."/>
            <person name="Muzny D.M."/>
            <person name="Rogers J.R."/>
            <person name="Gibbs R.G."/>
        </authorList>
    </citation>
    <scope>NUCLEOTIDE SEQUENCE [LARGE SCALE GENOMIC DNA]</scope>
</reference>
<dbReference type="FunFam" id="3.20.20.140:FF:000058">
    <property type="entry name" value="Phosphotriesterase-related protein"/>
    <property type="match status" value="1"/>
</dbReference>
<evidence type="ECO:0000256" key="11">
    <source>
        <dbReference type="ARBA" id="ARBA00049821"/>
    </source>
</evidence>
<evidence type="ECO:0000256" key="3">
    <source>
        <dbReference type="ARBA" id="ARBA00022723"/>
    </source>
</evidence>
<evidence type="ECO:0000256" key="13">
    <source>
        <dbReference type="ARBA" id="ARBA00093204"/>
    </source>
</evidence>
<dbReference type="GO" id="GO:0032098">
    <property type="term" value="P:regulation of appetite"/>
    <property type="evidence" value="ECO:0007669"/>
    <property type="project" value="Ensembl"/>
</dbReference>
<reference evidence="17" key="2">
    <citation type="submission" date="2025-08" db="UniProtKB">
        <authorList>
            <consortium name="Ensembl"/>
        </authorList>
    </citation>
    <scope>IDENTIFICATION</scope>
</reference>
<dbReference type="SUPFAM" id="SSF51556">
    <property type="entry name" value="Metallo-dependent hydrolases"/>
    <property type="match status" value="1"/>
</dbReference>
<comment type="cofactor">
    <cofactor evidence="14">
        <name>a divalent metal cation</name>
        <dbReference type="ChEBI" id="CHEBI:60240"/>
    </cofactor>
    <text evidence="14">Binds 2 divalent metal cations per subunit.</text>
</comment>
<keyword evidence="2" id="KW-0963">Cytoplasm</keyword>
<dbReference type="PANTHER" id="PTHR10819:SF3">
    <property type="entry name" value="PHOSPHOTRIESTERASE-RELATED PROTEIN"/>
    <property type="match status" value="1"/>
</dbReference>
<evidence type="ECO:0000313" key="18">
    <source>
        <dbReference type="Proteomes" id="UP000028761"/>
    </source>
</evidence>
<evidence type="ECO:0000256" key="16">
    <source>
        <dbReference type="SAM" id="Phobius"/>
    </source>
</evidence>
<keyword evidence="16" id="KW-1133">Transmembrane helix</keyword>
<comment type="catalytic activity">
    <reaction evidence="6">
        <text>N-acetyl-L-leucine + H2O = L-leucine + acetate</text>
        <dbReference type="Rhea" id="RHEA:81115"/>
        <dbReference type="ChEBI" id="CHEBI:15377"/>
        <dbReference type="ChEBI" id="CHEBI:30089"/>
        <dbReference type="ChEBI" id="CHEBI:57427"/>
        <dbReference type="ChEBI" id="CHEBI:58270"/>
    </reaction>
    <physiologicalReaction direction="left-to-right" evidence="6">
        <dbReference type="Rhea" id="RHEA:81116"/>
    </physiologicalReaction>
</comment>
<feature type="binding site" evidence="14">
    <location>
        <position position="248"/>
    </location>
    <ligand>
        <name>a divalent metal cation</name>
        <dbReference type="ChEBI" id="CHEBI:60240"/>
        <label>2</label>
    </ligand>
</feature>
<feature type="binding site" evidence="14">
    <location>
        <position position="248"/>
    </location>
    <ligand>
        <name>a divalent metal cation</name>
        <dbReference type="ChEBI" id="CHEBI:60240"/>
        <label>1</label>
    </ligand>
</feature>
<keyword evidence="16" id="KW-0472">Membrane</keyword>
<dbReference type="CDD" id="cd00530">
    <property type="entry name" value="PTE"/>
    <property type="match status" value="1"/>
</dbReference>
<feature type="binding site" evidence="14">
    <location>
        <position position="377"/>
    </location>
    <ligand>
        <name>a divalent metal cation</name>
        <dbReference type="ChEBI" id="CHEBI:60240"/>
        <label>1</label>
    </ligand>
</feature>
<comment type="subcellular location">
    <subcellularLocation>
        <location evidence="1">Cytoplasm</location>
        <location evidence="1">Cytosol</location>
    </subcellularLocation>
</comment>
<dbReference type="GO" id="GO:0141215">
    <property type="term" value="F:N-acetyltaurine hydrolase activity"/>
    <property type="evidence" value="ECO:0007669"/>
    <property type="project" value="Ensembl"/>
</dbReference>
<dbReference type="AlphaFoldDB" id="A0A8I5NSB7"/>
<comment type="catalytic activity">
    <reaction evidence="7">
        <text>N-propanoyltaurine + H2O = propanoate + taurine</text>
        <dbReference type="Rhea" id="RHEA:81111"/>
        <dbReference type="ChEBI" id="CHEBI:15377"/>
        <dbReference type="ChEBI" id="CHEBI:17272"/>
        <dbReference type="ChEBI" id="CHEBI:231795"/>
        <dbReference type="ChEBI" id="CHEBI:507393"/>
    </reaction>
    <physiologicalReaction direction="left-to-right" evidence="7">
        <dbReference type="Rhea" id="RHEA:81112"/>
    </physiologicalReaction>
</comment>
<evidence type="ECO:0000256" key="9">
    <source>
        <dbReference type="ARBA" id="ARBA00049044"/>
    </source>
</evidence>
<evidence type="ECO:0000256" key="8">
    <source>
        <dbReference type="ARBA" id="ARBA00048664"/>
    </source>
</evidence>
<dbReference type="InterPro" id="IPR001559">
    <property type="entry name" value="Phosphotriesterase"/>
</dbReference>
<dbReference type="GO" id="GO:0019530">
    <property type="term" value="P:taurine metabolic process"/>
    <property type="evidence" value="ECO:0007669"/>
    <property type="project" value="Ensembl"/>
</dbReference>
<dbReference type="Gene3D" id="3.20.20.140">
    <property type="entry name" value="Metal-dependent hydrolases"/>
    <property type="match status" value="1"/>
</dbReference>
<dbReference type="InterPro" id="IPR017947">
    <property type="entry name" value="AryldialkylPase_Zn-BS"/>
</dbReference>
<organism evidence="17 18">
    <name type="scientific">Papio anubis</name>
    <name type="common">Olive baboon</name>
    <dbReference type="NCBI Taxonomy" id="9555"/>
    <lineage>
        <taxon>Eukaryota</taxon>
        <taxon>Metazoa</taxon>
        <taxon>Chordata</taxon>
        <taxon>Craniata</taxon>
        <taxon>Vertebrata</taxon>
        <taxon>Euteleostomi</taxon>
        <taxon>Mammalia</taxon>
        <taxon>Eutheria</taxon>
        <taxon>Euarchontoglires</taxon>
        <taxon>Primates</taxon>
        <taxon>Haplorrhini</taxon>
        <taxon>Catarrhini</taxon>
        <taxon>Cercopithecidae</taxon>
        <taxon>Cercopithecinae</taxon>
        <taxon>Papio</taxon>
    </lineage>
</organism>
<feature type="binding site" evidence="14">
    <location>
        <position position="309"/>
    </location>
    <ligand>
        <name>a divalent metal cation</name>
        <dbReference type="ChEBI" id="CHEBI:60240"/>
        <label>2</label>
    </ligand>
</feature>
<evidence type="ECO:0000256" key="5">
    <source>
        <dbReference type="ARBA" id="ARBA00047442"/>
    </source>
</evidence>
<dbReference type="OMA" id="MVKCGFI"/>
<evidence type="ECO:0000256" key="1">
    <source>
        <dbReference type="ARBA" id="ARBA00004514"/>
    </source>
</evidence>
<dbReference type="PANTHER" id="PTHR10819">
    <property type="entry name" value="PHOSPHOTRIESTERASE-RELATED"/>
    <property type="match status" value="1"/>
</dbReference>
<feature type="binding site" evidence="14">
    <location>
        <position position="105"/>
    </location>
    <ligand>
        <name>a divalent metal cation</name>
        <dbReference type="ChEBI" id="CHEBI:60240"/>
        <label>1</label>
    </ligand>
</feature>
<evidence type="ECO:0000256" key="14">
    <source>
        <dbReference type="PIRSR" id="PIRSR601559-52"/>
    </source>
</evidence>
<keyword evidence="4" id="KW-0378">Hydrolase</keyword>
<comment type="catalytic activity">
    <reaction evidence="9">
        <text>N-acetyltaurine + H2O = taurine + acetate</text>
        <dbReference type="Rhea" id="RHEA:81107"/>
        <dbReference type="ChEBI" id="CHEBI:15377"/>
        <dbReference type="ChEBI" id="CHEBI:30089"/>
        <dbReference type="ChEBI" id="CHEBI:133737"/>
        <dbReference type="ChEBI" id="CHEBI:507393"/>
    </reaction>
    <physiologicalReaction direction="left-to-right" evidence="9">
        <dbReference type="Rhea" id="RHEA:81108"/>
    </physiologicalReaction>
</comment>
<dbReference type="GeneTree" id="ENSGT00390000006960"/>
<dbReference type="GO" id="GO:0008270">
    <property type="term" value="F:zinc ion binding"/>
    <property type="evidence" value="ECO:0007669"/>
    <property type="project" value="InterPro"/>
</dbReference>
<feature type="binding site" evidence="14">
    <location>
        <position position="107"/>
    </location>
    <ligand>
        <name>a divalent metal cation</name>
        <dbReference type="ChEBI" id="CHEBI:60240"/>
        <label>1</label>
    </ligand>
</feature>
<evidence type="ECO:0000256" key="7">
    <source>
        <dbReference type="ARBA" id="ARBA00048249"/>
    </source>
</evidence>
<evidence type="ECO:0000256" key="2">
    <source>
        <dbReference type="ARBA" id="ARBA00022490"/>
    </source>
</evidence>
<keyword evidence="3 14" id="KW-0479">Metal-binding</keyword>
<comment type="caution">
    <text evidence="15">Lacks conserved residue(s) required for the propagation of feature annotation.</text>
</comment>
<accession>A0A8I5NSB7</accession>
<comment type="catalytic activity">
    <reaction evidence="8">
        <text>N-acetyl-L-valine + H2O = L-valine + acetate</text>
        <dbReference type="Rhea" id="RHEA:81123"/>
        <dbReference type="ChEBI" id="CHEBI:15377"/>
        <dbReference type="ChEBI" id="CHEBI:30089"/>
        <dbReference type="ChEBI" id="CHEBI:57762"/>
        <dbReference type="ChEBI" id="CHEBI:133716"/>
    </reaction>
    <physiologicalReaction direction="left-to-right" evidence="8">
        <dbReference type="Rhea" id="RHEA:81124"/>
    </physiologicalReaction>
</comment>
<sequence length="428" mass="48675">MSLEMKSLAVSFYMLKILALTLLSPYPWFCFLWFQLPVVNRSLKILRYLKTQRERERRETAFTEKKILRLEHFLVVPSEMSSLSGKVQTVLGLVEPSKLGRTLTHEHLAMTFDCCYCPPPPCQEAIAKEPIMMKNLYWIQKNAYSHKENLQLNQETEAIKEELLYFKANGGGALVENTTTGISRDTQTLKRLAEETGVHIISGAGFYVDATHSSETRAMSVEQLTDVLMNEILHGADGTSIKCGVIGEIGCSWPLTESEKKVLQATAHAQAQLGCPVIIHPGRSSRAPFQIIRILQEAGADISKTVMSHLDRTILDKKELLEFAQLGCYLEYDLFGTELLHYQLCPDIDMPDDNKRIRRVRLLVEEGYEDRILVAHDIHTKTRLMKYGGHGYSHILTNVVPKMLLRGITENVLDKILIENPKQWLTFK</sequence>
<comment type="catalytic activity">
    <reaction evidence="13">
        <text>N-acetyl-L-methionine + H2O = L-methionine + acetate</text>
        <dbReference type="Rhea" id="RHEA:67440"/>
        <dbReference type="ChEBI" id="CHEBI:15377"/>
        <dbReference type="ChEBI" id="CHEBI:30089"/>
        <dbReference type="ChEBI" id="CHEBI:57844"/>
        <dbReference type="ChEBI" id="CHEBI:71670"/>
    </reaction>
    <physiologicalReaction direction="left-to-right" evidence="13">
        <dbReference type="Rhea" id="RHEA:67441"/>
    </physiologicalReaction>
</comment>
<keyword evidence="18" id="KW-1185">Reference proteome</keyword>
<proteinExistence type="inferred from homology"/>
<protein>
    <recommendedName>
        <fullName evidence="10">N-acetyltaurine hydrolase</fullName>
    </recommendedName>
    <alternativeName>
        <fullName evidence="11">Phosphotriesterase-related protein</fullName>
    </alternativeName>
</protein>
<keyword evidence="16" id="KW-0812">Transmembrane</keyword>
<dbReference type="PROSITE" id="PS51347">
    <property type="entry name" value="PHOSPHOTRIESTERASE_2"/>
    <property type="match status" value="1"/>
</dbReference>
<comment type="similarity">
    <text evidence="15">Belongs to the metallo-dependent hydrolases superfamily. Phosphotriesterase family.</text>
</comment>
<dbReference type="InterPro" id="IPR032466">
    <property type="entry name" value="Metal_Hydrolase"/>
</dbReference>
<reference evidence="17" key="3">
    <citation type="submission" date="2025-09" db="UniProtKB">
        <authorList>
            <consortium name="Ensembl"/>
        </authorList>
    </citation>
    <scope>IDENTIFICATION</scope>
</reference>
<dbReference type="Proteomes" id="UP000028761">
    <property type="component" value="Chromosome 11"/>
</dbReference>
<dbReference type="GO" id="GO:0005829">
    <property type="term" value="C:cytosol"/>
    <property type="evidence" value="ECO:0007669"/>
    <property type="project" value="UniProtKB-SubCell"/>
</dbReference>
<evidence type="ECO:0000256" key="6">
    <source>
        <dbReference type="ARBA" id="ARBA00047923"/>
    </source>
</evidence>
<dbReference type="PROSITE" id="PS01322">
    <property type="entry name" value="PHOSPHOTRIESTERASE_1"/>
    <property type="match status" value="1"/>
</dbReference>
<gene>
    <name evidence="17" type="primary">PTER</name>
</gene>
<evidence type="ECO:0000313" key="17">
    <source>
        <dbReference type="Ensembl" id="ENSPANP00000057351.1"/>
    </source>
</evidence>
<dbReference type="GO" id="GO:0030855">
    <property type="term" value="P:epithelial cell differentiation"/>
    <property type="evidence" value="ECO:0007669"/>
    <property type="project" value="Ensembl"/>
</dbReference>
<comment type="function">
    <text evidence="12">N-acetyltaurine hydrolase that regulates feeding by catalyzing the hydrolysis of N-acetyltaurine into taurine and acetate. N-acetyltaurine has anorexigenic and anti-obesity effects that are dependent on GFRAL receptor and GDF15. PTER also acts on other N-acetyl amino acids (Met, Ile, Leu, Val) and N-propionyltaurine, but at lower rates.</text>
</comment>
<feature type="binding site" evidence="14">
    <location>
        <position position="280"/>
    </location>
    <ligand>
        <name>a divalent metal cation</name>
        <dbReference type="ChEBI" id="CHEBI:60240"/>
        <label>2</label>
    </ligand>
</feature>
<dbReference type="Pfam" id="PF02126">
    <property type="entry name" value="PTE"/>
    <property type="match status" value="1"/>
</dbReference>
<name>A0A8I5NSB7_PAPAN</name>
<evidence type="ECO:0000256" key="15">
    <source>
        <dbReference type="PROSITE-ProRule" id="PRU00679"/>
    </source>
</evidence>
<evidence type="ECO:0000256" key="12">
    <source>
        <dbReference type="ARBA" id="ARBA00055490"/>
    </source>
</evidence>
<evidence type="ECO:0000256" key="4">
    <source>
        <dbReference type="ARBA" id="ARBA00022801"/>
    </source>
</evidence>
<dbReference type="Ensembl" id="ENSPANT00000078667.1">
    <property type="protein sequence ID" value="ENSPANP00000057351.1"/>
    <property type="gene ID" value="ENSPANG00000023147.3"/>
</dbReference>
<comment type="catalytic activity">
    <reaction evidence="5">
        <text>N-acetyl-L-isoleucine + H2O = L-isoleucine + acetate</text>
        <dbReference type="Rhea" id="RHEA:81119"/>
        <dbReference type="ChEBI" id="CHEBI:15377"/>
        <dbReference type="ChEBI" id="CHEBI:30089"/>
        <dbReference type="ChEBI" id="CHEBI:58045"/>
        <dbReference type="ChEBI" id="CHEBI:133735"/>
    </reaction>
    <physiologicalReaction direction="left-to-right" evidence="5">
        <dbReference type="Rhea" id="RHEA:81120"/>
    </physiologicalReaction>
</comment>
<evidence type="ECO:0000256" key="10">
    <source>
        <dbReference type="ARBA" id="ARBA00049742"/>
    </source>
</evidence>
<feature type="transmembrane region" description="Helical" evidence="16">
    <location>
        <begin position="12"/>
        <end position="34"/>
    </location>
</feature>